<dbReference type="AlphaFoldDB" id="A0AAW1V8C0"/>
<organism evidence="1 2">
    <name type="scientific">Henosepilachna vigintioctopunctata</name>
    <dbReference type="NCBI Taxonomy" id="420089"/>
    <lineage>
        <taxon>Eukaryota</taxon>
        <taxon>Metazoa</taxon>
        <taxon>Ecdysozoa</taxon>
        <taxon>Arthropoda</taxon>
        <taxon>Hexapoda</taxon>
        <taxon>Insecta</taxon>
        <taxon>Pterygota</taxon>
        <taxon>Neoptera</taxon>
        <taxon>Endopterygota</taxon>
        <taxon>Coleoptera</taxon>
        <taxon>Polyphaga</taxon>
        <taxon>Cucujiformia</taxon>
        <taxon>Coccinelloidea</taxon>
        <taxon>Coccinellidae</taxon>
        <taxon>Epilachninae</taxon>
        <taxon>Epilachnini</taxon>
        <taxon>Henosepilachna</taxon>
    </lineage>
</organism>
<gene>
    <name evidence="1" type="ORF">WA026_000700</name>
</gene>
<name>A0AAW1V8C0_9CUCU</name>
<comment type="caution">
    <text evidence="1">The sequence shown here is derived from an EMBL/GenBank/DDBJ whole genome shotgun (WGS) entry which is preliminary data.</text>
</comment>
<dbReference type="EMBL" id="JARQZJ010000121">
    <property type="protein sequence ID" value="KAK9888451.1"/>
    <property type="molecule type" value="Genomic_DNA"/>
</dbReference>
<evidence type="ECO:0000313" key="2">
    <source>
        <dbReference type="Proteomes" id="UP001431783"/>
    </source>
</evidence>
<dbReference type="Proteomes" id="UP001431783">
    <property type="component" value="Unassembled WGS sequence"/>
</dbReference>
<reference evidence="1 2" key="1">
    <citation type="submission" date="2023-03" db="EMBL/GenBank/DDBJ databases">
        <title>Genome insight into feeding habits of ladybird beetles.</title>
        <authorList>
            <person name="Li H.-S."/>
            <person name="Huang Y.-H."/>
            <person name="Pang H."/>
        </authorList>
    </citation>
    <scope>NUCLEOTIDE SEQUENCE [LARGE SCALE GENOMIC DNA]</scope>
    <source>
        <strain evidence="1">SYSU_2023b</strain>
        <tissue evidence="1">Whole body</tissue>
    </source>
</reference>
<sequence length="130" mass="14594">MRMRISVHATRNRRVIPIIGKCVCDQGSGYDPEASLSPACHYLNTPPGPAPSLIYLISPDLITMTVWAVIIAALRNTSLSLLNDYIVYHLRTKTANVRCWLSREIIHGYNLLAELFFKNISNIIQEVGNL</sequence>
<keyword evidence="2" id="KW-1185">Reference proteome</keyword>
<accession>A0AAW1V8C0</accession>
<proteinExistence type="predicted"/>
<protein>
    <submittedName>
        <fullName evidence="1">Uncharacterized protein</fullName>
    </submittedName>
</protein>
<evidence type="ECO:0000313" key="1">
    <source>
        <dbReference type="EMBL" id="KAK9888451.1"/>
    </source>
</evidence>